<accession>A0A1D2QP82</accession>
<protein>
    <recommendedName>
        <fullName evidence="1">Scaffold protein FimL second domain-containing protein</fullName>
    </recommendedName>
</protein>
<comment type="caution">
    <text evidence="2">The sequence shown here is derived from an EMBL/GenBank/DDBJ whole genome shotgun (WGS) entry which is preliminary data.</text>
</comment>
<dbReference type="STRING" id="62101.AB835_09120"/>
<gene>
    <name evidence="2" type="ORF">AB835_09120</name>
</gene>
<evidence type="ECO:0000259" key="1">
    <source>
        <dbReference type="Pfam" id="PF26379"/>
    </source>
</evidence>
<dbReference type="Pfam" id="PF26379">
    <property type="entry name" value="FimL_2nd"/>
    <property type="match status" value="1"/>
</dbReference>
<name>A0A1D2QP82_9GAMM</name>
<reference evidence="2 3" key="1">
    <citation type="journal article" date="2016" name="Appl. Environ. Microbiol.">
        <title>Lack of Overt Genome Reduction in the Bryostatin-Producing Bryozoan Symbiont "Candidatus Endobugula sertula".</title>
        <authorList>
            <person name="Miller I.J."/>
            <person name="Vanee N."/>
            <person name="Fong S.S."/>
            <person name="Lim-Fong G.E."/>
            <person name="Kwan J.C."/>
        </authorList>
    </citation>
    <scope>NUCLEOTIDE SEQUENCE [LARGE SCALE GENOMIC DNA]</scope>
    <source>
        <strain evidence="2">AB1-4</strain>
    </source>
</reference>
<organism evidence="2 3">
    <name type="scientific">Candidatus Endobugula sertula</name>
    <name type="common">Bugula neritina bacterial symbiont</name>
    <dbReference type="NCBI Taxonomy" id="62101"/>
    <lineage>
        <taxon>Bacteria</taxon>
        <taxon>Pseudomonadati</taxon>
        <taxon>Pseudomonadota</taxon>
        <taxon>Gammaproteobacteria</taxon>
        <taxon>Cellvibrionales</taxon>
        <taxon>Cellvibrionaceae</taxon>
        <taxon>Candidatus Endobugula</taxon>
    </lineage>
</organism>
<sequence>MSNKQAVNLTSLNLIQGELMATIDTAATHLETFISEQYNNKVLEDCIESLQQIRGSLDLVQLHGACELAGEILTTATNIDVTNDAHLENKLAALTKGFFVLSCYFEYTQQHQVGMPILLIPYINDIRLTNGQPILPESYFVGNVASYRLPSSPVEYSPNEEEFFGNTRRYRHMYQVGLLGFLKELNVEKSLKMMHLAITKIVRLSKGSNSEIFWWLTSHAIEAFVLASMSLNMTRKRLFGQVDKCLKELEKKGVAAFDEEPSDALLKELVFYISIADIQQPEHQKIKQLFGFEHLGYTEEILRREAVYLTGPNVNTVQSVASVLRVELNVVKENIEKSQYSDDADVKGNNDSIARIQKAKDILHVVGLTSAADVLSTPLNNLRTCYNTGQRIDSDAAIELADAFLYVESVLNSLEKRNFSAEKLAEINRLTQDEMMSANHLETAQLVVIEQAETSFSAIKEALTAFADSGYDKIHLENICSHLDEIRGGMVILSLPRVAAIISACSEFIEQTLVAAEETAPLEQMLEAFADALICLEYYFDCMKVDKNVSADTLAIAEDSLSALGCNVSIAK</sequence>
<feature type="domain" description="Scaffold protein FimL second" evidence="1">
    <location>
        <begin position="162"/>
        <end position="300"/>
    </location>
</feature>
<evidence type="ECO:0000313" key="2">
    <source>
        <dbReference type="EMBL" id="ODS23372.1"/>
    </source>
</evidence>
<dbReference type="AlphaFoldDB" id="A0A1D2QP82"/>
<proteinExistence type="predicted"/>
<dbReference type="EMBL" id="MDLC01000030">
    <property type="protein sequence ID" value="ODS23372.1"/>
    <property type="molecule type" value="Genomic_DNA"/>
</dbReference>
<dbReference type="Proteomes" id="UP000242502">
    <property type="component" value="Unassembled WGS sequence"/>
</dbReference>
<evidence type="ECO:0000313" key="3">
    <source>
        <dbReference type="Proteomes" id="UP000242502"/>
    </source>
</evidence>
<dbReference type="InterPro" id="IPR058661">
    <property type="entry name" value="FimL_2nd"/>
</dbReference>